<reference evidence="2 3" key="1">
    <citation type="journal article" date="2017" name="DNA Res.">
        <title>Complete genome sequence and expression profile of the commercial lytic enzyme producer Lysobacter enzymogenes M497-1.</title>
        <authorList>
            <person name="Takami H."/>
            <person name="Toyoda A."/>
            <person name="Uchiyama I."/>
            <person name="Itoh T."/>
            <person name="Takaki Y."/>
            <person name="Arai W."/>
            <person name="Nishi S."/>
            <person name="Kawai M."/>
            <person name="Shinya K."/>
            <person name="Ikeda H."/>
        </authorList>
    </citation>
    <scope>NUCLEOTIDE SEQUENCE [LARGE SCALE GENOMIC DNA]</scope>
    <source>
        <strain evidence="2 3">M497-1</strain>
    </source>
</reference>
<gene>
    <name evidence="2" type="ORF">LEN_1786</name>
</gene>
<dbReference type="KEGG" id="lem:LEN_1786"/>
<accession>A0AAU9AHB9</accession>
<dbReference type="AlphaFoldDB" id="A0AAU9AHB9"/>
<evidence type="ECO:0008006" key="4">
    <source>
        <dbReference type="Google" id="ProtNLM"/>
    </source>
</evidence>
<evidence type="ECO:0000313" key="2">
    <source>
        <dbReference type="EMBL" id="BAV97273.1"/>
    </source>
</evidence>
<dbReference type="RefSeq" id="WP_425480992.1">
    <property type="nucleotide sequence ID" value="NZ_AP014940.1"/>
</dbReference>
<protein>
    <recommendedName>
        <fullName evidence="4">Ferredoxin</fullName>
    </recommendedName>
</protein>
<organism evidence="2 3">
    <name type="scientific">Lysobacter enzymogenes</name>
    <dbReference type="NCBI Taxonomy" id="69"/>
    <lineage>
        <taxon>Bacteria</taxon>
        <taxon>Pseudomonadati</taxon>
        <taxon>Pseudomonadota</taxon>
        <taxon>Gammaproteobacteria</taxon>
        <taxon>Lysobacterales</taxon>
        <taxon>Lysobacteraceae</taxon>
        <taxon>Lysobacter</taxon>
    </lineage>
</organism>
<dbReference type="EMBL" id="AP014940">
    <property type="protein sequence ID" value="BAV97273.1"/>
    <property type="molecule type" value="Genomic_DNA"/>
</dbReference>
<sequence length="163" mass="16723">MSDRAPTACVCACADPSGARAHAIARALADDDLDSAIALGLLDADFDRTCVCAACAPECAQRSLDARQARLRALAARERYRARERRLQRRAEERAAQRAAPALPAAGIEQTAIGEVAAEMATAGNAAAAPNVAAETPPRPALPSAAAAALARAKAKAAQRGTP</sequence>
<evidence type="ECO:0000256" key="1">
    <source>
        <dbReference type="SAM" id="MobiDB-lite"/>
    </source>
</evidence>
<dbReference type="PROSITE" id="PS50096">
    <property type="entry name" value="IQ"/>
    <property type="match status" value="1"/>
</dbReference>
<name>A0AAU9AHB9_LYSEN</name>
<proteinExistence type="predicted"/>
<dbReference type="GeneID" id="83063655"/>
<feature type="region of interest" description="Disordered" evidence="1">
    <location>
        <begin position="131"/>
        <end position="163"/>
    </location>
</feature>
<evidence type="ECO:0000313" key="3">
    <source>
        <dbReference type="Proteomes" id="UP000218824"/>
    </source>
</evidence>
<dbReference type="Proteomes" id="UP000218824">
    <property type="component" value="Chromosome"/>
</dbReference>